<dbReference type="KEGG" id="smm:Smp_152920"/>
<sequence>MEALQQKILNLTSKFMHLQEVVSNIHVRDARSSSVSQQHIAVAFPGNCENIRPPAGLLGYVQTCRSHSL</sequence>
<dbReference type="AlphaFoldDB" id="G4VMW7"/>
<dbReference type="Proteomes" id="UP000008854">
    <property type="component" value="Unassembled WGS sequence"/>
</dbReference>
<protein>
    <submittedName>
        <fullName evidence="2">Syntaxin-5</fullName>
    </submittedName>
</protein>
<evidence type="ECO:0000313" key="2">
    <source>
        <dbReference type="WBParaSite" id="Smp_152920.1"/>
    </source>
</evidence>
<accession>G4VMW7</accession>
<proteinExistence type="predicted"/>
<dbReference type="CTD" id="8345783"/>
<reference evidence="2" key="2">
    <citation type="submission" date="2018-12" db="UniProtKB">
        <authorList>
            <consortium name="WormBaseParasite"/>
        </authorList>
    </citation>
    <scope>IDENTIFICATION</scope>
    <source>
        <strain evidence="2">Puerto Rican</strain>
    </source>
</reference>
<dbReference type="GeneID" id="8345783"/>
<name>G4VMW7_SCHMA</name>
<reference evidence="1" key="1">
    <citation type="journal article" date="2012" name="PLoS Negl. Trop. Dis.">
        <title>A systematically improved high quality genome and transcriptome of the human blood fluke Schistosoma mansoni.</title>
        <authorList>
            <person name="Protasio A.V."/>
            <person name="Tsai I.J."/>
            <person name="Babbage A."/>
            <person name="Nichol S."/>
            <person name="Hunt M."/>
            <person name="Aslett M.A."/>
            <person name="De Silva N."/>
            <person name="Velarde G.S."/>
            <person name="Anderson T.J."/>
            <person name="Clark R.C."/>
            <person name="Davidson C."/>
            <person name="Dillon G.P."/>
            <person name="Holroyd N.E."/>
            <person name="LoVerde P.T."/>
            <person name="Lloyd C."/>
            <person name="McQuillan J."/>
            <person name="Oliveira G."/>
            <person name="Otto T.D."/>
            <person name="Parker-Manuel S.J."/>
            <person name="Quail M.A."/>
            <person name="Wilson R.A."/>
            <person name="Zerlotini A."/>
            <person name="Dunne D.W."/>
            <person name="Berriman M."/>
        </authorList>
    </citation>
    <scope>NUCLEOTIDE SEQUENCE [LARGE SCALE GENOMIC DNA]</scope>
    <source>
        <strain evidence="1">Puerto Rican</strain>
    </source>
</reference>
<dbReference type="WBParaSite" id="Smp_152920.1">
    <property type="protein sequence ID" value="Smp_152920.1"/>
    <property type="gene ID" value="Smp_152920"/>
</dbReference>
<organism evidence="1 2">
    <name type="scientific">Schistosoma mansoni</name>
    <name type="common">Blood fluke</name>
    <dbReference type="NCBI Taxonomy" id="6183"/>
    <lineage>
        <taxon>Eukaryota</taxon>
        <taxon>Metazoa</taxon>
        <taxon>Spiralia</taxon>
        <taxon>Lophotrochozoa</taxon>
        <taxon>Platyhelminthes</taxon>
        <taxon>Trematoda</taxon>
        <taxon>Digenea</taxon>
        <taxon>Strigeidida</taxon>
        <taxon>Schistosomatoidea</taxon>
        <taxon>Schistosomatidae</taxon>
        <taxon>Schistosoma</taxon>
    </lineage>
</organism>
<evidence type="ECO:0000313" key="1">
    <source>
        <dbReference type="Proteomes" id="UP000008854"/>
    </source>
</evidence>
<dbReference type="RefSeq" id="XP_018653602.1">
    <property type="nucleotide sequence ID" value="XM_018798684.1"/>
</dbReference>
<dbReference type="InParanoid" id="G4VMW7"/>
<dbReference type="HOGENOM" id="CLU_2779047_0_0_1"/>
<keyword evidence="1" id="KW-1185">Reference proteome</keyword>